<name>A0ABT1ZUD6_9BURK</name>
<gene>
    <name evidence="2" type="ORF">NX784_18355</name>
</gene>
<dbReference type="Proteomes" id="UP001204151">
    <property type="component" value="Unassembled WGS sequence"/>
</dbReference>
<sequence>MYGLALPRCRYEIVFKNAGKTAREYVHEAGDGKVRGPLAAAFNGVEVHDLSPCFYYRYRSISCFDGAVLTCFDLYIFKTTILNAKHSETSTVAFRFAYRLIAARLAPARVRQCRAAPKKRGSQSCPVKPLRKPATEEM</sequence>
<evidence type="ECO:0008006" key="4">
    <source>
        <dbReference type="Google" id="ProtNLM"/>
    </source>
</evidence>
<feature type="region of interest" description="Disordered" evidence="1">
    <location>
        <begin position="115"/>
        <end position="138"/>
    </location>
</feature>
<proteinExistence type="predicted"/>
<keyword evidence="3" id="KW-1185">Reference proteome</keyword>
<dbReference type="RefSeq" id="WP_258818142.1">
    <property type="nucleotide sequence ID" value="NZ_JANUGW010000014.1"/>
</dbReference>
<evidence type="ECO:0000313" key="3">
    <source>
        <dbReference type="Proteomes" id="UP001204151"/>
    </source>
</evidence>
<accession>A0ABT1ZUD6</accession>
<protein>
    <recommendedName>
        <fullName evidence="4">CUB domain-containing protein</fullName>
    </recommendedName>
</protein>
<comment type="caution">
    <text evidence="2">The sequence shown here is derived from an EMBL/GenBank/DDBJ whole genome shotgun (WGS) entry which is preliminary data.</text>
</comment>
<evidence type="ECO:0000256" key="1">
    <source>
        <dbReference type="SAM" id="MobiDB-lite"/>
    </source>
</evidence>
<organism evidence="2 3">
    <name type="scientific">Massilia pinisoli</name>
    <dbReference type="NCBI Taxonomy" id="1772194"/>
    <lineage>
        <taxon>Bacteria</taxon>
        <taxon>Pseudomonadati</taxon>
        <taxon>Pseudomonadota</taxon>
        <taxon>Betaproteobacteria</taxon>
        <taxon>Burkholderiales</taxon>
        <taxon>Oxalobacteraceae</taxon>
        <taxon>Telluria group</taxon>
        <taxon>Massilia</taxon>
    </lineage>
</organism>
<dbReference type="EMBL" id="JANUGW010000014">
    <property type="protein sequence ID" value="MCS0583557.1"/>
    <property type="molecule type" value="Genomic_DNA"/>
</dbReference>
<evidence type="ECO:0000313" key="2">
    <source>
        <dbReference type="EMBL" id="MCS0583557.1"/>
    </source>
</evidence>
<reference evidence="2 3" key="1">
    <citation type="submission" date="2022-08" db="EMBL/GenBank/DDBJ databases">
        <title>Reclassification of Massilia species as members of the genera Telluria, Duganella, Pseudoduganella, Mokoshia gen. nov. and Zemynaea gen. nov. using orthogonal and non-orthogonal genome-based approaches.</title>
        <authorList>
            <person name="Bowman J.P."/>
        </authorList>
    </citation>
    <scope>NUCLEOTIDE SEQUENCE [LARGE SCALE GENOMIC DNA]</scope>
    <source>
        <strain evidence="2 3">JCM 31316</strain>
    </source>
</reference>